<feature type="region of interest" description="Disordered" evidence="1">
    <location>
        <begin position="1"/>
        <end position="20"/>
    </location>
</feature>
<name>A0AAN0TB72_HEYCO</name>
<dbReference type="EMBL" id="CP010525">
    <property type="protein sequence ID" value="AJO24771.1"/>
    <property type="molecule type" value="Genomic_DNA"/>
</dbReference>
<gene>
    <name evidence="2" type="ORF">SB48_HM08orf06299</name>
</gene>
<organism evidence="2 3">
    <name type="scientific">Heyndrickxia coagulans</name>
    <name type="common">Weizmannia coagulans</name>
    <dbReference type="NCBI Taxonomy" id="1398"/>
    <lineage>
        <taxon>Bacteria</taxon>
        <taxon>Bacillati</taxon>
        <taxon>Bacillota</taxon>
        <taxon>Bacilli</taxon>
        <taxon>Bacillales</taxon>
        <taxon>Bacillaceae</taxon>
        <taxon>Heyndrickxia</taxon>
    </lineage>
</organism>
<evidence type="ECO:0000313" key="2">
    <source>
        <dbReference type="EMBL" id="AJO24771.1"/>
    </source>
</evidence>
<reference evidence="3" key="1">
    <citation type="submission" date="2015-01" db="EMBL/GenBank/DDBJ databases">
        <title>Comparative genome analysis of Bacillus coagulans HM-08, Clostridium butyricum HM-68, Bacillus subtilis HM-66 and Bacillus paralicheniformis BL-09.</title>
        <authorList>
            <person name="Zhang H."/>
        </authorList>
    </citation>
    <scope>NUCLEOTIDE SEQUENCE [LARGE SCALE GENOMIC DNA]</scope>
    <source>
        <strain evidence="3">HM-08</strain>
    </source>
</reference>
<keyword evidence="3" id="KW-1185">Reference proteome</keyword>
<evidence type="ECO:0000313" key="3">
    <source>
        <dbReference type="Proteomes" id="UP000032024"/>
    </source>
</evidence>
<proteinExistence type="predicted"/>
<sequence>MEKNFFKNSPCRPVSGTANKKTANDVLPFFLFKSIPWVFCSLIPEVYCFSIC</sequence>
<accession>A0AAN0TB72</accession>
<protein>
    <submittedName>
        <fullName evidence="2">Uncharacterized protein</fullName>
    </submittedName>
</protein>
<evidence type="ECO:0000256" key="1">
    <source>
        <dbReference type="SAM" id="MobiDB-lite"/>
    </source>
</evidence>
<dbReference type="Proteomes" id="UP000032024">
    <property type="component" value="Chromosome"/>
</dbReference>
<dbReference type="AlphaFoldDB" id="A0AAN0TB72"/>